<keyword evidence="8" id="KW-0963">Cytoplasm</keyword>
<dbReference type="InterPro" id="IPR006070">
    <property type="entry name" value="Sua5-like_dom"/>
</dbReference>
<dbReference type="GO" id="GO:0005739">
    <property type="term" value="C:mitochondrion"/>
    <property type="evidence" value="ECO:0007669"/>
    <property type="project" value="UniProtKB-SubCell"/>
</dbReference>
<evidence type="ECO:0000256" key="11">
    <source>
        <dbReference type="ARBA" id="ARBA00023128"/>
    </source>
</evidence>
<comment type="similarity">
    <text evidence="4">Belongs to the SUA5 family.</text>
</comment>
<comment type="catalytic activity">
    <reaction evidence="13">
        <text>L-threonine + hydrogencarbonate + ATP = L-threonylcarbamoyladenylate + diphosphate + H2O</text>
        <dbReference type="Rhea" id="RHEA:36407"/>
        <dbReference type="ChEBI" id="CHEBI:15377"/>
        <dbReference type="ChEBI" id="CHEBI:17544"/>
        <dbReference type="ChEBI" id="CHEBI:30616"/>
        <dbReference type="ChEBI" id="CHEBI:33019"/>
        <dbReference type="ChEBI" id="CHEBI:57926"/>
        <dbReference type="ChEBI" id="CHEBI:73682"/>
        <dbReference type="EC" id="2.7.7.87"/>
    </reaction>
</comment>
<evidence type="ECO:0000256" key="10">
    <source>
        <dbReference type="ARBA" id="ARBA00022946"/>
    </source>
</evidence>
<evidence type="ECO:0000256" key="1">
    <source>
        <dbReference type="ARBA" id="ARBA00004173"/>
    </source>
</evidence>
<dbReference type="InterPro" id="IPR017945">
    <property type="entry name" value="DHBP_synth_RibB-like_a/b_dom"/>
</dbReference>
<dbReference type="GO" id="GO:0003725">
    <property type="term" value="F:double-stranded RNA binding"/>
    <property type="evidence" value="ECO:0007669"/>
    <property type="project" value="InterPro"/>
</dbReference>
<dbReference type="PANTHER" id="PTHR17490:SF10">
    <property type="entry name" value="THREONYLCARBAMOYL-AMP SYNTHASE"/>
    <property type="match status" value="1"/>
</dbReference>
<gene>
    <name evidence="17" type="ORF">CJ030_MR1G004842</name>
</gene>
<dbReference type="OrthoDB" id="412787at2759"/>
<comment type="subunit">
    <text evidence="15">Interacts with RSC1A1.</text>
</comment>
<evidence type="ECO:0000256" key="4">
    <source>
        <dbReference type="ARBA" id="ARBA00007663"/>
    </source>
</evidence>
<evidence type="ECO:0000256" key="14">
    <source>
        <dbReference type="ARBA" id="ARBA00058524"/>
    </source>
</evidence>
<dbReference type="AlphaFoldDB" id="A0A6A1WM64"/>
<dbReference type="FunFam" id="3.90.870.10:FF:000007">
    <property type="entry name" value="YrdC N6-threonylcarbamoyltransferase domain containing"/>
    <property type="match status" value="1"/>
</dbReference>
<dbReference type="GO" id="GO:0061710">
    <property type="term" value="F:L-threonylcarbamoyladenylate synthase"/>
    <property type="evidence" value="ECO:0007669"/>
    <property type="project" value="UniProtKB-EC"/>
</dbReference>
<dbReference type="PANTHER" id="PTHR17490">
    <property type="entry name" value="SUA5"/>
    <property type="match status" value="1"/>
</dbReference>
<dbReference type="EC" id="2.7.7.87" evidence="5"/>
<keyword evidence="9" id="KW-0808">Transferase</keyword>
<evidence type="ECO:0000259" key="16">
    <source>
        <dbReference type="PROSITE" id="PS51163"/>
    </source>
</evidence>
<evidence type="ECO:0000256" key="5">
    <source>
        <dbReference type="ARBA" id="ARBA00012584"/>
    </source>
</evidence>
<keyword evidence="12" id="KW-0472">Membrane</keyword>
<sequence length="293" mass="31764">MNLPIRIATAHRLPLLSARALPFLSLRGAPKLGLLPVLSQRRLRVGLSSQMAQSLEKCDVGIESTLGVVHPATEDYAEEAIQALKTGKVIAVPTDTLYGFACDACSLEAVNRIYKIKGRKHTSPLAICVGDVPDIKRFAVTDHLPHGLLDSLLPGPVTVVLRRGESSDLEKSLNPGLDSIGVRVPDCNFIRLLARGSGIALALTSANLSGQPSSVCIQDFDNLWQRCAFVYDGGVLPSGRAGSTIVDLTRLGKYKFLDQEGKHPVHAVLSLWGRRLSKMEEDLDDYSFCTIQL</sequence>
<dbReference type="SUPFAM" id="SSF55821">
    <property type="entry name" value="YrdC/RibB"/>
    <property type="match status" value="1"/>
</dbReference>
<comment type="subcellular location">
    <subcellularLocation>
        <location evidence="2">Cell membrane</location>
        <topology evidence="2">Peripheral membrane protein</topology>
    </subcellularLocation>
    <subcellularLocation>
        <location evidence="3">Cytoplasm</location>
    </subcellularLocation>
    <subcellularLocation>
        <location evidence="1">Mitochondrion</location>
    </subcellularLocation>
</comment>
<evidence type="ECO:0000256" key="6">
    <source>
        <dbReference type="ARBA" id="ARBA00015492"/>
    </source>
</evidence>
<dbReference type="GO" id="GO:0006450">
    <property type="term" value="P:regulation of translational fidelity"/>
    <property type="evidence" value="ECO:0007669"/>
    <property type="project" value="TreeGrafter"/>
</dbReference>
<evidence type="ECO:0000256" key="8">
    <source>
        <dbReference type="ARBA" id="ARBA00022490"/>
    </source>
</evidence>
<proteinExistence type="inferred from homology"/>
<dbReference type="Proteomes" id="UP000516437">
    <property type="component" value="Chromosome 1"/>
</dbReference>
<accession>A0A6A1WM64</accession>
<evidence type="ECO:0000256" key="13">
    <source>
        <dbReference type="ARBA" id="ARBA00048366"/>
    </source>
</evidence>
<dbReference type="PROSITE" id="PS51163">
    <property type="entry name" value="YRDC"/>
    <property type="match status" value="1"/>
</dbReference>
<evidence type="ECO:0000256" key="15">
    <source>
        <dbReference type="ARBA" id="ARBA00063146"/>
    </source>
</evidence>
<evidence type="ECO:0000256" key="7">
    <source>
        <dbReference type="ARBA" id="ARBA00022475"/>
    </source>
</evidence>
<reference evidence="17 18" key="1">
    <citation type="journal article" date="2019" name="Plant Biotechnol. J.">
        <title>The red bayberry genome and genetic basis of sex determination.</title>
        <authorList>
            <person name="Jia H.M."/>
            <person name="Jia H.J."/>
            <person name="Cai Q.L."/>
            <person name="Wang Y."/>
            <person name="Zhao H.B."/>
            <person name="Yang W.F."/>
            <person name="Wang G.Y."/>
            <person name="Li Y.H."/>
            <person name="Zhan D.L."/>
            <person name="Shen Y.T."/>
            <person name="Niu Q.F."/>
            <person name="Chang L."/>
            <person name="Qiu J."/>
            <person name="Zhao L."/>
            <person name="Xie H.B."/>
            <person name="Fu W.Y."/>
            <person name="Jin J."/>
            <person name="Li X.W."/>
            <person name="Jiao Y."/>
            <person name="Zhou C.C."/>
            <person name="Tu T."/>
            <person name="Chai C.Y."/>
            <person name="Gao J.L."/>
            <person name="Fan L.J."/>
            <person name="van de Weg E."/>
            <person name="Wang J.Y."/>
            <person name="Gao Z.S."/>
        </authorList>
    </citation>
    <scope>NUCLEOTIDE SEQUENCE [LARGE SCALE GENOMIC DNA]</scope>
    <source>
        <tissue evidence="17">Leaves</tissue>
    </source>
</reference>
<keyword evidence="11" id="KW-0496">Mitochondrion</keyword>
<keyword evidence="7" id="KW-1003">Cell membrane</keyword>
<protein>
    <recommendedName>
        <fullName evidence="6">Threonylcarbamoyl-AMP synthase</fullName>
        <ecNumber evidence="5">2.7.7.87</ecNumber>
    </recommendedName>
</protein>
<evidence type="ECO:0000256" key="2">
    <source>
        <dbReference type="ARBA" id="ARBA00004202"/>
    </source>
</evidence>
<dbReference type="Gene3D" id="3.90.870.10">
    <property type="entry name" value="DHBP synthase"/>
    <property type="match status" value="1"/>
</dbReference>
<evidence type="ECO:0000256" key="12">
    <source>
        <dbReference type="ARBA" id="ARBA00023136"/>
    </source>
</evidence>
<organism evidence="17 18">
    <name type="scientific">Morella rubra</name>
    <name type="common">Chinese bayberry</name>
    <dbReference type="NCBI Taxonomy" id="262757"/>
    <lineage>
        <taxon>Eukaryota</taxon>
        <taxon>Viridiplantae</taxon>
        <taxon>Streptophyta</taxon>
        <taxon>Embryophyta</taxon>
        <taxon>Tracheophyta</taxon>
        <taxon>Spermatophyta</taxon>
        <taxon>Magnoliopsida</taxon>
        <taxon>eudicotyledons</taxon>
        <taxon>Gunneridae</taxon>
        <taxon>Pentapetalae</taxon>
        <taxon>rosids</taxon>
        <taxon>fabids</taxon>
        <taxon>Fagales</taxon>
        <taxon>Myricaceae</taxon>
        <taxon>Morella</taxon>
    </lineage>
</organism>
<dbReference type="EMBL" id="RXIC02000019">
    <property type="protein sequence ID" value="KAB1226389.1"/>
    <property type="molecule type" value="Genomic_DNA"/>
</dbReference>
<dbReference type="GO" id="GO:0000049">
    <property type="term" value="F:tRNA binding"/>
    <property type="evidence" value="ECO:0007669"/>
    <property type="project" value="TreeGrafter"/>
</dbReference>
<evidence type="ECO:0000313" key="17">
    <source>
        <dbReference type="EMBL" id="KAB1226389.1"/>
    </source>
</evidence>
<keyword evidence="10" id="KW-0809">Transit peptide</keyword>
<dbReference type="InterPro" id="IPR050156">
    <property type="entry name" value="TC-AMP_synthase_SUA5"/>
</dbReference>
<comment type="function">
    <text evidence="14">Cytoplasmic and mitochondrial threonylcarbamoyl-AMP synthase required for the formation of a threonylcarbamoyl group on adenosine at position 37 (t(6)A37) in tRNAs that read codons beginning with adenine. Catalyzes the conversion of L-threonine, HCO(3)(-)/CO(2) and ATP to give threonylcarbamoyl-AMP (TC-AMP) as the acyladenylate intermediate, with the release of diphosphate. Participates in t(6)A37 formation in cytoplasmic and mitochondrial tRNAs. May regulate the activity of some transporters.</text>
</comment>
<dbReference type="NCBIfam" id="TIGR00057">
    <property type="entry name" value="L-threonylcarbamoyladenylate synthase"/>
    <property type="match status" value="1"/>
</dbReference>
<keyword evidence="18" id="KW-1185">Reference proteome</keyword>
<name>A0A6A1WM64_9ROSI</name>
<evidence type="ECO:0000256" key="9">
    <source>
        <dbReference type="ARBA" id="ARBA00022679"/>
    </source>
</evidence>
<evidence type="ECO:0000256" key="3">
    <source>
        <dbReference type="ARBA" id="ARBA00004496"/>
    </source>
</evidence>
<dbReference type="GO" id="GO:0005886">
    <property type="term" value="C:plasma membrane"/>
    <property type="evidence" value="ECO:0007669"/>
    <property type="project" value="UniProtKB-SubCell"/>
</dbReference>
<evidence type="ECO:0000313" key="18">
    <source>
        <dbReference type="Proteomes" id="UP000516437"/>
    </source>
</evidence>
<comment type="caution">
    <text evidence="17">The sequence shown here is derived from an EMBL/GenBank/DDBJ whole genome shotgun (WGS) entry which is preliminary data.</text>
</comment>
<dbReference type="Pfam" id="PF01300">
    <property type="entry name" value="Sua5_yciO_yrdC"/>
    <property type="match status" value="1"/>
</dbReference>
<feature type="domain" description="YrdC-like" evidence="16">
    <location>
        <begin position="74"/>
        <end position="263"/>
    </location>
</feature>